<evidence type="ECO:0000313" key="2">
    <source>
        <dbReference type="Proteomes" id="UP001177260"/>
    </source>
</evidence>
<protein>
    <submittedName>
        <fullName evidence="1">Uncharacterized protein</fullName>
    </submittedName>
</protein>
<sequence>MKDKTGLLDELDWGNAVLIAGERLYEAEINGVRVGDQVLAPGLQPYNYRYTYDTHNVTKLVKRGVNGIGVVMGEGRYSGILTAAGNYRNNYGDTLGHLALLVVTLRNGTKIEIPTGTQWQANTGPLDLSEIYNGEKYDSWLEARLKGWSTGQFNSSNWLPVKELDQFQGALIPLDGPPVKITQEIQPQDIFMSPSNKTVVDFGHNLVGWVRLNVTGPAGTNITLRHAEVLENGELALRPLRRTSATDWLVLHWNAREHDGCAIFRPRHPARNRQNCMEPVKPSAIWGDIAVGGPFNHYLAYGDIGMLREQYEQARAWVDSGIPRDESGLWQRNTYQFRDWLDPKAPADDPGDTTTNKYLVADAYLVRMTEYKLSLALDNQEAAASYTKQRRSLINAFRSAWMSNGTIANQIQTAYALGLQFGLFAKGREQDSAVSTLQKHIVEKDHLVGTGFALAANNATEDFYSMLLQTKVPSSLYQVVQGGTTTWERWDSLLPGGRVNPGEITSFNHYAFGSVADWTHQAAT</sequence>
<dbReference type="Proteomes" id="UP001177260">
    <property type="component" value="Unassembled WGS sequence"/>
</dbReference>
<reference evidence="1 2" key="1">
    <citation type="journal article" date="2023" name="ACS Omega">
        <title>Identification of the Neoaspergillic Acid Biosynthesis Gene Cluster by Establishing an In Vitro CRISPR-Ribonucleoprotein Genetic System in Aspergillus melleus.</title>
        <authorList>
            <person name="Yuan B."/>
            <person name="Grau M.F."/>
            <person name="Murata R.M."/>
            <person name="Torok T."/>
            <person name="Venkateswaran K."/>
            <person name="Stajich J.E."/>
            <person name="Wang C.C.C."/>
        </authorList>
    </citation>
    <scope>NUCLEOTIDE SEQUENCE [LARGE SCALE GENOMIC DNA]</scope>
    <source>
        <strain evidence="1 2">IMV 1140</strain>
    </source>
</reference>
<organism evidence="1 2">
    <name type="scientific">Aspergillus melleus</name>
    <dbReference type="NCBI Taxonomy" id="138277"/>
    <lineage>
        <taxon>Eukaryota</taxon>
        <taxon>Fungi</taxon>
        <taxon>Dikarya</taxon>
        <taxon>Ascomycota</taxon>
        <taxon>Pezizomycotina</taxon>
        <taxon>Eurotiomycetes</taxon>
        <taxon>Eurotiomycetidae</taxon>
        <taxon>Eurotiales</taxon>
        <taxon>Aspergillaceae</taxon>
        <taxon>Aspergillus</taxon>
        <taxon>Aspergillus subgen. Circumdati</taxon>
    </lineage>
</organism>
<dbReference type="EMBL" id="JAOPJF010000005">
    <property type="protein sequence ID" value="KAK1149019.1"/>
    <property type="molecule type" value="Genomic_DNA"/>
</dbReference>
<accession>A0ACC3BEM9</accession>
<name>A0ACC3BEM9_9EURO</name>
<gene>
    <name evidence="1" type="ORF">N8T08_007694</name>
</gene>
<evidence type="ECO:0000313" key="1">
    <source>
        <dbReference type="EMBL" id="KAK1149019.1"/>
    </source>
</evidence>
<keyword evidence="2" id="KW-1185">Reference proteome</keyword>
<proteinExistence type="predicted"/>
<comment type="caution">
    <text evidence="1">The sequence shown here is derived from an EMBL/GenBank/DDBJ whole genome shotgun (WGS) entry which is preliminary data.</text>
</comment>